<dbReference type="Proteomes" id="UP000548476">
    <property type="component" value="Unassembled WGS sequence"/>
</dbReference>
<evidence type="ECO:0000256" key="1">
    <source>
        <dbReference type="ARBA" id="ARBA00001033"/>
    </source>
</evidence>
<dbReference type="Pfam" id="PF00459">
    <property type="entry name" value="Inositol_P"/>
    <property type="match status" value="1"/>
</dbReference>
<feature type="binding site" evidence="10">
    <location>
        <position position="114"/>
    </location>
    <ligand>
        <name>Mg(2+)</name>
        <dbReference type="ChEBI" id="CHEBI:18420"/>
        <label>1</label>
        <note>catalytic</note>
    </ligand>
</feature>
<keyword evidence="7 10" id="KW-0460">Magnesium</keyword>
<dbReference type="InterPro" id="IPR020550">
    <property type="entry name" value="Inositol_monophosphatase_CS"/>
</dbReference>
<comment type="cofactor">
    <cofactor evidence="2 10 11">
        <name>Mg(2+)</name>
        <dbReference type="ChEBI" id="CHEBI:18420"/>
    </cofactor>
</comment>
<dbReference type="FunFam" id="3.30.540.10:FF:000003">
    <property type="entry name" value="Inositol-1-monophosphatase"/>
    <property type="match status" value="1"/>
</dbReference>
<gene>
    <name evidence="12" type="ORF">HNR73_002728</name>
</gene>
<dbReference type="GO" id="GO:0007165">
    <property type="term" value="P:signal transduction"/>
    <property type="evidence" value="ECO:0007669"/>
    <property type="project" value="TreeGrafter"/>
</dbReference>
<comment type="function">
    <text evidence="9">Catalyzes the dephosphorylation of histidinol-phosphate to histidinol, the direct precursor of histidine.</text>
</comment>
<comment type="catalytic activity">
    <reaction evidence="1 11">
        <text>a myo-inositol phosphate + H2O = myo-inositol + phosphate</text>
        <dbReference type="Rhea" id="RHEA:24056"/>
        <dbReference type="ChEBI" id="CHEBI:15377"/>
        <dbReference type="ChEBI" id="CHEBI:17268"/>
        <dbReference type="ChEBI" id="CHEBI:43474"/>
        <dbReference type="ChEBI" id="CHEBI:84139"/>
        <dbReference type="EC" id="3.1.3.25"/>
    </reaction>
</comment>
<comment type="similarity">
    <text evidence="4 11">Belongs to the inositol monophosphatase superfamily.</text>
</comment>
<dbReference type="Gene3D" id="3.30.540.10">
    <property type="entry name" value="Fructose-1,6-Bisphosphatase, subunit A, domain 1"/>
    <property type="match status" value="1"/>
</dbReference>
<evidence type="ECO:0000256" key="3">
    <source>
        <dbReference type="ARBA" id="ARBA00004970"/>
    </source>
</evidence>
<evidence type="ECO:0000313" key="13">
    <source>
        <dbReference type="Proteomes" id="UP000548476"/>
    </source>
</evidence>
<comment type="pathway">
    <text evidence="3">Amino-acid biosynthesis; L-histidine biosynthesis; L-histidine from 5-phospho-alpha-D-ribose 1-diphosphate: step 8/9.</text>
</comment>
<dbReference type="InterPro" id="IPR000760">
    <property type="entry name" value="Inositol_monophosphatase-like"/>
</dbReference>
<accession>A0A841FG81</accession>
<evidence type="ECO:0000256" key="4">
    <source>
        <dbReference type="ARBA" id="ARBA00009759"/>
    </source>
</evidence>
<evidence type="ECO:0000256" key="9">
    <source>
        <dbReference type="ARBA" id="ARBA00053547"/>
    </source>
</evidence>
<dbReference type="AlphaFoldDB" id="A0A841FG81"/>
<reference evidence="12 13" key="1">
    <citation type="submission" date="2020-08" db="EMBL/GenBank/DDBJ databases">
        <title>Genomic Encyclopedia of Type Strains, Phase IV (KMG-IV): sequencing the most valuable type-strain genomes for metagenomic binning, comparative biology and taxonomic classification.</title>
        <authorList>
            <person name="Goeker M."/>
        </authorList>
    </citation>
    <scope>NUCLEOTIDE SEQUENCE [LARGE SCALE GENOMIC DNA]</scope>
    <source>
        <strain evidence="12 13">YIM 65646</strain>
    </source>
</reference>
<dbReference type="PANTHER" id="PTHR20854">
    <property type="entry name" value="INOSITOL MONOPHOSPHATASE"/>
    <property type="match status" value="1"/>
</dbReference>
<organism evidence="12 13">
    <name type="scientific">Phytomonospora endophytica</name>
    <dbReference type="NCBI Taxonomy" id="714109"/>
    <lineage>
        <taxon>Bacteria</taxon>
        <taxon>Bacillati</taxon>
        <taxon>Actinomycetota</taxon>
        <taxon>Actinomycetes</taxon>
        <taxon>Micromonosporales</taxon>
        <taxon>Micromonosporaceae</taxon>
        <taxon>Phytomonospora</taxon>
    </lineage>
</organism>
<feature type="binding site" evidence="10">
    <location>
        <position position="238"/>
    </location>
    <ligand>
        <name>Mg(2+)</name>
        <dbReference type="ChEBI" id="CHEBI:18420"/>
        <label>1</label>
        <note>catalytic</note>
    </ligand>
</feature>
<evidence type="ECO:0000256" key="11">
    <source>
        <dbReference type="RuleBase" id="RU364068"/>
    </source>
</evidence>
<evidence type="ECO:0000313" key="12">
    <source>
        <dbReference type="EMBL" id="MBB6034874.1"/>
    </source>
</evidence>
<evidence type="ECO:0000256" key="7">
    <source>
        <dbReference type="ARBA" id="ARBA00022842"/>
    </source>
</evidence>
<evidence type="ECO:0000256" key="5">
    <source>
        <dbReference type="ARBA" id="ARBA00022723"/>
    </source>
</evidence>
<sequence length="295" mass="30682">MDSEEISDHPITPEWPVPFGVIPDEHDIPSLLELALATAAEAAGLAAAERAVAVSRISTKSTVNDVVTAADKAAEELIVARLSAARPGDSFIGEEGGSRGEARDGVRWIVDPIDGTVNYVYGMPYYAVSLAAEARGRLLVGVVRNIATGTVYHASAGAGAFRDGLPVRCNEPAELGRSMLATGFGYDPDQRARQGALLAGVIPHVRDIRRTGSAALDLCMVADGTVDAYYESGPNVWDYAAGGIIAAEAGAVVGGLWGDVPGRSMILAAAPAIAGPLRGLLQSRKADTAYRSVTR</sequence>
<dbReference type="GO" id="GO:0006020">
    <property type="term" value="P:inositol metabolic process"/>
    <property type="evidence" value="ECO:0007669"/>
    <property type="project" value="TreeGrafter"/>
</dbReference>
<dbReference type="PANTHER" id="PTHR20854:SF4">
    <property type="entry name" value="INOSITOL-1-MONOPHOSPHATASE-RELATED"/>
    <property type="match status" value="1"/>
</dbReference>
<keyword evidence="5 10" id="KW-0479">Metal-binding</keyword>
<feature type="binding site" evidence="10">
    <location>
        <position position="111"/>
    </location>
    <ligand>
        <name>Mg(2+)</name>
        <dbReference type="ChEBI" id="CHEBI:18420"/>
        <label>1</label>
        <note>catalytic</note>
    </ligand>
</feature>
<evidence type="ECO:0000256" key="6">
    <source>
        <dbReference type="ARBA" id="ARBA00022801"/>
    </source>
</evidence>
<comment type="catalytic activity">
    <reaction evidence="8">
        <text>L-histidinol phosphate + H2O = L-histidinol + phosphate</text>
        <dbReference type="Rhea" id="RHEA:14465"/>
        <dbReference type="ChEBI" id="CHEBI:15377"/>
        <dbReference type="ChEBI" id="CHEBI:43474"/>
        <dbReference type="ChEBI" id="CHEBI:57699"/>
        <dbReference type="ChEBI" id="CHEBI:57980"/>
        <dbReference type="EC" id="3.1.3.15"/>
    </reaction>
</comment>
<evidence type="ECO:0000256" key="2">
    <source>
        <dbReference type="ARBA" id="ARBA00001946"/>
    </source>
</evidence>
<comment type="caution">
    <text evidence="12">The sequence shown here is derived from an EMBL/GenBank/DDBJ whole genome shotgun (WGS) entry which is preliminary data.</text>
</comment>
<dbReference type="Gene3D" id="3.40.190.80">
    <property type="match status" value="1"/>
</dbReference>
<dbReference type="GO" id="GO:0046872">
    <property type="term" value="F:metal ion binding"/>
    <property type="evidence" value="ECO:0007669"/>
    <property type="project" value="UniProtKB-KW"/>
</dbReference>
<proteinExistence type="inferred from homology"/>
<dbReference type="CDD" id="cd01639">
    <property type="entry name" value="IMPase"/>
    <property type="match status" value="1"/>
</dbReference>
<dbReference type="GO" id="GO:0046854">
    <property type="term" value="P:phosphatidylinositol phosphate biosynthetic process"/>
    <property type="evidence" value="ECO:0007669"/>
    <property type="project" value="InterPro"/>
</dbReference>
<dbReference type="GO" id="GO:0008934">
    <property type="term" value="F:inositol monophosphate 1-phosphatase activity"/>
    <property type="evidence" value="ECO:0007669"/>
    <property type="project" value="InterPro"/>
</dbReference>
<dbReference type="PRINTS" id="PR00377">
    <property type="entry name" value="IMPHPHTASES"/>
</dbReference>
<feature type="binding site" evidence="10">
    <location>
        <position position="94"/>
    </location>
    <ligand>
        <name>Mg(2+)</name>
        <dbReference type="ChEBI" id="CHEBI:18420"/>
        <label>1</label>
        <note>catalytic</note>
    </ligand>
</feature>
<feature type="binding site" evidence="10">
    <location>
        <position position="113"/>
    </location>
    <ligand>
        <name>Mg(2+)</name>
        <dbReference type="ChEBI" id="CHEBI:18420"/>
        <label>1</label>
        <note>catalytic</note>
    </ligand>
</feature>
<name>A0A841FG81_9ACTN</name>
<dbReference type="EC" id="3.1.3.25" evidence="11"/>
<dbReference type="GO" id="GO:0004401">
    <property type="term" value="F:histidinol-phosphatase activity"/>
    <property type="evidence" value="ECO:0007669"/>
    <property type="project" value="UniProtKB-EC"/>
</dbReference>
<dbReference type="InterPro" id="IPR033942">
    <property type="entry name" value="IMPase"/>
</dbReference>
<keyword evidence="13" id="KW-1185">Reference proteome</keyword>
<dbReference type="SUPFAM" id="SSF56655">
    <property type="entry name" value="Carbohydrate phosphatase"/>
    <property type="match status" value="1"/>
</dbReference>
<dbReference type="PROSITE" id="PS00629">
    <property type="entry name" value="IMP_1"/>
    <property type="match status" value="1"/>
</dbReference>
<dbReference type="InterPro" id="IPR020583">
    <property type="entry name" value="Inositol_monoP_metal-BS"/>
</dbReference>
<dbReference type="PROSITE" id="PS00630">
    <property type="entry name" value="IMP_2"/>
    <property type="match status" value="1"/>
</dbReference>
<evidence type="ECO:0000256" key="8">
    <source>
        <dbReference type="ARBA" id="ARBA00049158"/>
    </source>
</evidence>
<evidence type="ECO:0000256" key="10">
    <source>
        <dbReference type="PIRSR" id="PIRSR600760-2"/>
    </source>
</evidence>
<keyword evidence="6 11" id="KW-0378">Hydrolase</keyword>
<dbReference type="EMBL" id="JACHGT010000005">
    <property type="protein sequence ID" value="MBB6034874.1"/>
    <property type="molecule type" value="Genomic_DNA"/>
</dbReference>
<protein>
    <recommendedName>
        <fullName evidence="11">Inositol-1-monophosphatase</fullName>
        <ecNumber evidence="11">3.1.3.25</ecNumber>
    </recommendedName>
</protein>